<organism evidence="2 3">
    <name type="scientific">Nocardia seriolae</name>
    <dbReference type="NCBI Taxonomy" id="37332"/>
    <lineage>
        <taxon>Bacteria</taxon>
        <taxon>Bacillati</taxon>
        <taxon>Actinomycetota</taxon>
        <taxon>Actinomycetes</taxon>
        <taxon>Mycobacteriales</taxon>
        <taxon>Nocardiaceae</taxon>
        <taxon>Nocardia</taxon>
    </lineage>
</organism>
<dbReference type="RefSeq" id="WP_256255321.1">
    <property type="nucleotide sequence ID" value="NZ_AP017900.1"/>
</dbReference>
<dbReference type="Proteomes" id="UP000037179">
    <property type="component" value="Unassembled WGS sequence"/>
</dbReference>
<dbReference type="EMBL" id="BBYQ01000210">
    <property type="protein sequence ID" value="GAP33107.1"/>
    <property type="molecule type" value="Genomic_DNA"/>
</dbReference>
<evidence type="ECO:0000313" key="1">
    <source>
        <dbReference type="EMBL" id="APA96492.1"/>
    </source>
</evidence>
<dbReference type="Proteomes" id="UP000180166">
    <property type="component" value="Chromosome"/>
</dbReference>
<protein>
    <submittedName>
        <fullName evidence="2">Chloride channel protein</fullName>
    </submittedName>
</protein>
<dbReference type="AlphaFoldDB" id="A0ABC9Z5L7"/>
<reference evidence="2 3" key="2">
    <citation type="journal article" date="2016" name="Genome Announc.">
        <title>Draft Genome Sequence of Erythromycin- and Oxytetracycline-Sensitive Nocardia seriolae Strain U-1 (NBRC 110359).</title>
        <authorList>
            <person name="Imajoh M."/>
            <person name="Sukeda M."/>
            <person name="Shimizu M."/>
            <person name="Yamane J."/>
            <person name="Ohnishi K."/>
            <person name="Oshima S."/>
        </authorList>
    </citation>
    <scope>NUCLEOTIDE SEQUENCE [LARGE SCALE GENOMIC DNA]</scope>
    <source>
        <strain evidence="2 3">U-1</strain>
    </source>
</reference>
<accession>A0ABC9Z5L7</accession>
<keyword evidence="3" id="KW-1185">Reference proteome</keyword>
<evidence type="ECO:0000313" key="2">
    <source>
        <dbReference type="EMBL" id="GAP33107.1"/>
    </source>
</evidence>
<name>A0ABC9Z5L7_9NOCA</name>
<evidence type="ECO:0000313" key="4">
    <source>
        <dbReference type="Proteomes" id="UP000180166"/>
    </source>
</evidence>
<evidence type="ECO:0000313" key="3">
    <source>
        <dbReference type="Proteomes" id="UP000037179"/>
    </source>
</evidence>
<dbReference type="EMBL" id="CP017839">
    <property type="protein sequence ID" value="APA96492.1"/>
    <property type="molecule type" value="Genomic_DNA"/>
</dbReference>
<proteinExistence type="predicted"/>
<reference evidence="3" key="1">
    <citation type="submission" date="2015-07" db="EMBL/GenBank/DDBJ databases">
        <title>Nocardia seriolae U-1 whole genome shotgun sequence.</title>
        <authorList>
            <person name="Imajoh M."/>
            <person name="Fukumoto Y."/>
            <person name="Sukeda M."/>
            <person name="Yamane J."/>
            <person name="Yamasaki K."/>
            <person name="Shimizu M."/>
            <person name="Ohnishi K."/>
            <person name="Oshima S."/>
        </authorList>
    </citation>
    <scope>NUCLEOTIDE SEQUENCE [LARGE SCALE GENOMIC DNA]</scope>
    <source>
        <strain evidence="3">U-1</strain>
    </source>
</reference>
<dbReference type="GeneID" id="93373166"/>
<sequence length="43" mass="4279">MVGIAYPRLFGNGHGIAAAAFLGDGTAELLLALAILKPLATAV</sequence>
<gene>
    <name evidence="1" type="ORF">NS506_02427</name>
    <name evidence="2" type="ORF">NSK11_contig00210-0005</name>
</gene>
<dbReference type="KEGG" id="nsr:NS506_02427"/>
<reference evidence="1 4" key="3">
    <citation type="submission" date="2016-10" db="EMBL/GenBank/DDBJ databases">
        <title>Genome sequence of Nocardia seriolae strain EM150506, isolated from Anguila japonica.</title>
        <authorList>
            <person name="Han H.-J."/>
        </authorList>
    </citation>
    <scope>NUCLEOTIDE SEQUENCE [LARGE SCALE GENOMIC DNA]</scope>
    <source>
        <strain evidence="1 4">EM150506</strain>
    </source>
</reference>